<gene>
    <name evidence="1" type="ORF">H9630_05305</name>
</gene>
<accession>A0ABR8WBE3</accession>
<evidence type="ECO:0000313" key="2">
    <source>
        <dbReference type="Proteomes" id="UP000658980"/>
    </source>
</evidence>
<evidence type="ECO:0008006" key="3">
    <source>
        <dbReference type="Google" id="ProtNLM"/>
    </source>
</evidence>
<reference evidence="1 2" key="1">
    <citation type="submission" date="2020-08" db="EMBL/GenBank/DDBJ databases">
        <title>A Genomic Blueprint of the Chicken Gut Microbiome.</title>
        <authorList>
            <person name="Gilroy R."/>
            <person name="Ravi A."/>
            <person name="Getino M."/>
            <person name="Pursley I."/>
            <person name="Horton D.L."/>
            <person name="Alikhan N.-F."/>
            <person name="Baker D."/>
            <person name="Gharbi K."/>
            <person name="Hall N."/>
            <person name="Watson M."/>
            <person name="Adriaenssens E.M."/>
            <person name="Foster-Nyarko E."/>
            <person name="Jarju S."/>
            <person name="Secka A."/>
            <person name="Antonio M."/>
            <person name="Oren A."/>
            <person name="Chaudhuri R."/>
            <person name="La Ragione R.M."/>
            <person name="Hildebrand F."/>
            <person name="Pallen M.J."/>
        </authorList>
    </citation>
    <scope>NUCLEOTIDE SEQUENCE [LARGE SCALE GENOMIC DNA]</scope>
    <source>
        <strain evidence="1 2">Sa1BUA13</strain>
    </source>
</reference>
<protein>
    <recommendedName>
        <fullName evidence="3">Preprotein translocase subunit SecB</fullName>
    </recommendedName>
</protein>
<proteinExistence type="predicted"/>
<comment type="caution">
    <text evidence="1">The sequence shown here is derived from an EMBL/GenBank/DDBJ whole genome shotgun (WGS) entry which is preliminary data.</text>
</comment>
<sequence length="140" mass="16753">MRVLHTRFIRLLRLNEVEFFQIEMNHTERTAFLLYIDERKSANSKEGNKISIYLVSDFELSASSYEDVLSFNDDLLGMKYNCSYVMEVLPVEEEFHFDFPYHMLAIQEYVQQLLVKVHTDKKLPLLEEADFNYLSQQRLK</sequence>
<dbReference type="EMBL" id="JACSPU010000001">
    <property type="protein sequence ID" value="MBD8014233.1"/>
    <property type="molecule type" value="Genomic_DNA"/>
</dbReference>
<dbReference type="Proteomes" id="UP000658980">
    <property type="component" value="Unassembled WGS sequence"/>
</dbReference>
<organism evidence="1 2">
    <name type="scientific">Planococcus wigleyi</name>
    <dbReference type="NCBI Taxonomy" id="2762216"/>
    <lineage>
        <taxon>Bacteria</taxon>
        <taxon>Bacillati</taxon>
        <taxon>Bacillota</taxon>
        <taxon>Bacilli</taxon>
        <taxon>Bacillales</taxon>
        <taxon>Caryophanaceae</taxon>
        <taxon>Planococcus</taxon>
    </lineage>
</organism>
<evidence type="ECO:0000313" key="1">
    <source>
        <dbReference type="EMBL" id="MBD8014233.1"/>
    </source>
</evidence>
<name>A0ABR8WBE3_9BACL</name>
<keyword evidence="2" id="KW-1185">Reference proteome</keyword>